<feature type="domain" description="DDE-1" evidence="1">
    <location>
        <begin position="1"/>
        <end position="104"/>
    </location>
</feature>
<keyword evidence="3" id="KW-1185">Reference proteome</keyword>
<dbReference type="GO" id="GO:0003676">
    <property type="term" value="F:nucleic acid binding"/>
    <property type="evidence" value="ECO:0007669"/>
    <property type="project" value="InterPro"/>
</dbReference>
<protein>
    <recommendedName>
        <fullName evidence="1">DDE-1 domain-containing protein</fullName>
    </recommendedName>
</protein>
<name>A0A3N4JPW6_9PEZI</name>
<dbReference type="EMBL" id="ML120390">
    <property type="protein sequence ID" value="RPA99078.1"/>
    <property type="molecule type" value="Genomic_DNA"/>
</dbReference>
<evidence type="ECO:0000313" key="2">
    <source>
        <dbReference type="EMBL" id="RPA99078.1"/>
    </source>
</evidence>
<dbReference type="InterPro" id="IPR004875">
    <property type="entry name" value="DDE_SF_endonuclease_dom"/>
</dbReference>
<dbReference type="Proteomes" id="UP000276215">
    <property type="component" value="Unassembled WGS sequence"/>
</dbReference>
<sequence>MVIFHGTRRRLGAEKLHYHSTVLVKYNATAYMNDSLFEKYITNYLIPTLGGHPTLFTLDLMGSHKTPTVLQLLWTHNITPSLIPAGCTSLVQPLDVSVNKLFKELMWDLTDEKIFDLESAEDFEKQTARDCKVMTTHCVGEAFNQFYSLKAHVIKTSF</sequence>
<dbReference type="OrthoDB" id="10035668at2759"/>
<evidence type="ECO:0000313" key="3">
    <source>
        <dbReference type="Proteomes" id="UP000276215"/>
    </source>
</evidence>
<gene>
    <name evidence="2" type="ORF">L873DRAFT_1909994</name>
</gene>
<proteinExistence type="predicted"/>
<organism evidence="2 3">
    <name type="scientific">Choiromyces venosus 120613-1</name>
    <dbReference type="NCBI Taxonomy" id="1336337"/>
    <lineage>
        <taxon>Eukaryota</taxon>
        <taxon>Fungi</taxon>
        <taxon>Dikarya</taxon>
        <taxon>Ascomycota</taxon>
        <taxon>Pezizomycotina</taxon>
        <taxon>Pezizomycetes</taxon>
        <taxon>Pezizales</taxon>
        <taxon>Tuberaceae</taxon>
        <taxon>Choiromyces</taxon>
    </lineage>
</organism>
<dbReference type="Pfam" id="PF03184">
    <property type="entry name" value="DDE_1"/>
    <property type="match status" value="1"/>
</dbReference>
<reference evidence="2 3" key="1">
    <citation type="journal article" date="2018" name="Nat. Ecol. Evol.">
        <title>Pezizomycetes genomes reveal the molecular basis of ectomycorrhizal truffle lifestyle.</title>
        <authorList>
            <person name="Murat C."/>
            <person name="Payen T."/>
            <person name="Noel B."/>
            <person name="Kuo A."/>
            <person name="Morin E."/>
            <person name="Chen J."/>
            <person name="Kohler A."/>
            <person name="Krizsan K."/>
            <person name="Balestrini R."/>
            <person name="Da Silva C."/>
            <person name="Montanini B."/>
            <person name="Hainaut M."/>
            <person name="Levati E."/>
            <person name="Barry K.W."/>
            <person name="Belfiori B."/>
            <person name="Cichocki N."/>
            <person name="Clum A."/>
            <person name="Dockter R.B."/>
            <person name="Fauchery L."/>
            <person name="Guy J."/>
            <person name="Iotti M."/>
            <person name="Le Tacon F."/>
            <person name="Lindquist E.A."/>
            <person name="Lipzen A."/>
            <person name="Malagnac F."/>
            <person name="Mello A."/>
            <person name="Molinier V."/>
            <person name="Miyauchi S."/>
            <person name="Poulain J."/>
            <person name="Riccioni C."/>
            <person name="Rubini A."/>
            <person name="Sitrit Y."/>
            <person name="Splivallo R."/>
            <person name="Traeger S."/>
            <person name="Wang M."/>
            <person name="Zifcakova L."/>
            <person name="Wipf D."/>
            <person name="Zambonelli A."/>
            <person name="Paolocci F."/>
            <person name="Nowrousian M."/>
            <person name="Ottonello S."/>
            <person name="Baldrian P."/>
            <person name="Spatafora J.W."/>
            <person name="Henrissat B."/>
            <person name="Nagy L.G."/>
            <person name="Aury J.M."/>
            <person name="Wincker P."/>
            <person name="Grigoriev I.V."/>
            <person name="Bonfante P."/>
            <person name="Martin F.M."/>
        </authorList>
    </citation>
    <scope>NUCLEOTIDE SEQUENCE [LARGE SCALE GENOMIC DNA]</scope>
    <source>
        <strain evidence="2 3">120613-1</strain>
    </source>
</reference>
<dbReference type="STRING" id="1336337.A0A3N4JPW6"/>
<dbReference type="AlphaFoldDB" id="A0A3N4JPW6"/>
<evidence type="ECO:0000259" key="1">
    <source>
        <dbReference type="Pfam" id="PF03184"/>
    </source>
</evidence>
<accession>A0A3N4JPW6</accession>